<sequence length="405" mass="43087">MSARNPTARFSPMTSTPGPVPSLDIDALIDDPKQRIIVCCGSGGVGKTTTSAAIALRAAERGRKVVVLTIDPARRLAQSMGIEALDNTPRPVPGVVSTGSTSTGSTSTGSLDAMMLDMKRTFDEVVESQASPEKAQQILNNPFYIAVSSSFAGTQEYMAMEKLGQLDKDARASGRWDLIVVDTPPSRSALDFLDAPERLSSFLDGRFMKLLLAPARGPAKLMTAGFGLVTKAVTTIIGGQVLNDMQAFVSAFDTLFGGFRQRAQRTFELLQAPGTSFLVVAAPEPDALREAAYFVERLSAEKMPLAGLVVNRASSDPGGTLTAAAALSGYENLRDETDPVTRMAAGLLRLHADRKLIVERESRLRSRFATAHPGVRTAVLPALPSDVHDLDGLRRIGDLLATASG</sequence>
<dbReference type="PANTHER" id="PTHR10803">
    <property type="entry name" value="ARSENICAL PUMP-DRIVING ATPASE ARSENITE-TRANSLOCATING ATPASE"/>
    <property type="match status" value="1"/>
</dbReference>
<feature type="region of interest" description="Disordered" evidence="1">
    <location>
        <begin position="85"/>
        <end position="110"/>
    </location>
</feature>
<accession>A0A3N0E0D0</accession>
<dbReference type="SUPFAM" id="SSF52540">
    <property type="entry name" value="P-loop containing nucleoside triphosphate hydrolases"/>
    <property type="match status" value="1"/>
</dbReference>
<dbReference type="Gene3D" id="3.40.50.300">
    <property type="entry name" value="P-loop containing nucleotide triphosphate hydrolases"/>
    <property type="match status" value="1"/>
</dbReference>
<feature type="region of interest" description="Disordered" evidence="1">
    <location>
        <begin position="1"/>
        <end position="21"/>
    </location>
</feature>
<dbReference type="InterPro" id="IPR027417">
    <property type="entry name" value="P-loop_NTPase"/>
</dbReference>
<dbReference type="AlphaFoldDB" id="A0A3N0E0D0"/>
<dbReference type="GO" id="GO:0016887">
    <property type="term" value="F:ATP hydrolysis activity"/>
    <property type="evidence" value="ECO:0007669"/>
    <property type="project" value="InterPro"/>
</dbReference>
<feature type="domain" description="ArsA/GET3 Anion-transporting ATPase-like" evidence="2">
    <location>
        <begin position="35"/>
        <end position="312"/>
    </location>
</feature>
<organism evidence="3 4">
    <name type="scientific">Nocardioides marmorisolisilvae</name>
    <dbReference type="NCBI Taxonomy" id="1542737"/>
    <lineage>
        <taxon>Bacteria</taxon>
        <taxon>Bacillati</taxon>
        <taxon>Actinomycetota</taxon>
        <taxon>Actinomycetes</taxon>
        <taxon>Propionibacteriales</taxon>
        <taxon>Nocardioidaceae</taxon>
        <taxon>Nocardioides</taxon>
    </lineage>
</organism>
<dbReference type="RefSeq" id="WP_123232515.1">
    <property type="nucleotide sequence ID" value="NZ_RJSG01000001.1"/>
</dbReference>
<dbReference type="GO" id="GO:0005524">
    <property type="term" value="F:ATP binding"/>
    <property type="evidence" value="ECO:0007669"/>
    <property type="project" value="InterPro"/>
</dbReference>
<dbReference type="InterPro" id="IPR025723">
    <property type="entry name" value="ArsA/GET3_ATPase-like"/>
</dbReference>
<evidence type="ECO:0000256" key="1">
    <source>
        <dbReference type="SAM" id="MobiDB-lite"/>
    </source>
</evidence>
<protein>
    <submittedName>
        <fullName evidence="3">ArsA family ATPase</fullName>
    </submittedName>
</protein>
<evidence type="ECO:0000259" key="2">
    <source>
        <dbReference type="Pfam" id="PF02374"/>
    </source>
</evidence>
<name>A0A3N0E0D0_9ACTN</name>
<dbReference type="InterPro" id="IPR016300">
    <property type="entry name" value="ATPase_ArsA/GET3"/>
</dbReference>
<evidence type="ECO:0000313" key="4">
    <source>
        <dbReference type="Proteomes" id="UP000277094"/>
    </source>
</evidence>
<dbReference type="Proteomes" id="UP000277094">
    <property type="component" value="Unassembled WGS sequence"/>
</dbReference>
<dbReference type="CDD" id="cd02035">
    <property type="entry name" value="ArsA"/>
    <property type="match status" value="1"/>
</dbReference>
<keyword evidence="4" id="KW-1185">Reference proteome</keyword>
<comment type="caution">
    <text evidence="3">The sequence shown here is derived from an EMBL/GenBank/DDBJ whole genome shotgun (WGS) entry which is preliminary data.</text>
</comment>
<dbReference type="EMBL" id="RJSG01000001">
    <property type="protein sequence ID" value="RNL81312.1"/>
    <property type="molecule type" value="Genomic_DNA"/>
</dbReference>
<dbReference type="Pfam" id="PF02374">
    <property type="entry name" value="ArsA_ATPase"/>
    <property type="match status" value="1"/>
</dbReference>
<reference evidence="3 4" key="1">
    <citation type="submission" date="2018-11" db="EMBL/GenBank/DDBJ databases">
        <authorList>
            <person name="Li F."/>
        </authorList>
    </citation>
    <scope>NUCLEOTIDE SEQUENCE [LARGE SCALE GENOMIC DNA]</scope>
    <source>
        <strain evidence="3 4">KIS18-7</strain>
    </source>
</reference>
<feature type="compositionally biased region" description="Low complexity" evidence="1">
    <location>
        <begin position="97"/>
        <end position="110"/>
    </location>
</feature>
<gene>
    <name evidence="3" type="ORF">EFL95_02860</name>
</gene>
<dbReference type="OrthoDB" id="5490584at2"/>
<evidence type="ECO:0000313" key="3">
    <source>
        <dbReference type="EMBL" id="RNL81312.1"/>
    </source>
</evidence>
<proteinExistence type="predicted"/>
<dbReference type="PANTHER" id="PTHR10803:SF26">
    <property type="entry name" value="ANION TRANSPORTER ATPASE-RELATED"/>
    <property type="match status" value="1"/>
</dbReference>